<gene>
    <name evidence="2" type="ORF">M23134_08125</name>
</gene>
<reference evidence="2 3" key="1">
    <citation type="submission" date="2007-01" db="EMBL/GenBank/DDBJ databases">
        <authorList>
            <person name="Haygood M."/>
            <person name="Podell S."/>
            <person name="Anderson C."/>
            <person name="Hopkinson B."/>
            <person name="Roe K."/>
            <person name="Barbeau K."/>
            <person name="Gaasterland T."/>
            <person name="Ferriera S."/>
            <person name="Johnson J."/>
            <person name="Kravitz S."/>
            <person name="Beeson K."/>
            <person name="Sutton G."/>
            <person name="Rogers Y.-H."/>
            <person name="Friedman R."/>
            <person name="Frazier M."/>
            <person name="Venter J.C."/>
        </authorList>
    </citation>
    <scope>NUCLEOTIDE SEQUENCE [LARGE SCALE GENOMIC DNA]</scope>
    <source>
        <strain evidence="2 3">ATCC 23134</strain>
    </source>
</reference>
<dbReference type="Gene3D" id="1.10.10.60">
    <property type="entry name" value="Homeodomain-like"/>
    <property type="match status" value="1"/>
</dbReference>
<dbReference type="SUPFAM" id="SSF46689">
    <property type="entry name" value="Homeodomain-like"/>
    <property type="match status" value="1"/>
</dbReference>
<name>A1ZH32_MICM2</name>
<protein>
    <recommendedName>
        <fullName evidence="1">HTH psq-type domain-containing protein</fullName>
    </recommendedName>
</protein>
<evidence type="ECO:0000259" key="1">
    <source>
        <dbReference type="Pfam" id="PF04218"/>
    </source>
</evidence>
<dbReference type="EMBL" id="AAWS01000007">
    <property type="protein sequence ID" value="EAY30301.1"/>
    <property type="molecule type" value="Genomic_DNA"/>
</dbReference>
<comment type="caution">
    <text evidence="2">The sequence shown here is derived from an EMBL/GenBank/DDBJ whole genome shotgun (WGS) entry which is preliminary data.</text>
</comment>
<proteinExistence type="predicted"/>
<dbReference type="InterPro" id="IPR007889">
    <property type="entry name" value="HTH_Psq"/>
</dbReference>
<dbReference type="InterPro" id="IPR009057">
    <property type="entry name" value="Homeodomain-like_sf"/>
</dbReference>
<dbReference type="Proteomes" id="UP000004095">
    <property type="component" value="Unassembled WGS sequence"/>
</dbReference>
<keyword evidence="3" id="KW-1185">Reference proteome</keyword>
<evidence type="ECO:0000313" key="2">
    <source>
        <dbReference type="EMBL" id="EAY30301.1"/>
    </source>
</evidence>
<sequence length="75" mass="8885">MGFKLNITLTLNSAIKTMNKVKSRQQIAEEYGVCRKTLYNWLKQENIKLKHRLVSPKEQKEIYDKLGMPNELNYI</sequence>
<evidence type="ECO:0000313" key="3">
    <source>
        <dbReference type="Proteomes" id="UP000004095"/>
    </source>
</evidence>
<dbReference type="AlphaFoldDB" id="A1ZH32"/>
<feature type="domain" description="HTH psq-type" evidence="1">
    <location>
        <begin position="14"/>
        <end position="46"/>
    </location>
</feature>
<dbReference type="GO" id="GO:0003677">
    <property type="term" value="F:DNA binding"/>
    <property type="evidence" value="ECO:0007669"/>
    <property type="project" value="InterPro"/>
</dbReference>
<accession>A1ZH32</accession>
<organism evidence="2 3">
    <name type="scientific">Microscilla marina ATCC 23134</name>
    <dbReference type="NCBI Taxonomy" id="313606"/>
    <lineage>
        <taxon>Bacteria</taxon>
        <taxon>Pseudomonadati</taxon>
        <taxon>Bacteroidota</taxon>
        <taxon>Cytophagia</taxon>
        <taxon>Cytophagales</taxon>
        <taxon>Microscillaceae</taxon>
        <taxon>Microscilla</taxon>
    </lineage>
</organism>
<dbReference type="Pfam" id="PF04218">
    <property type="entry name" value="CENP-B_N"/>
    <property type="match status" value="1"/>
</dbReference>